<evidence type="ECO:0000256" key="4">
    <source>
        <dbReference type="PIRNR" id="PIRNR000962"/>
    </source>
</evidence>
<dbReference type="EMBL" id="JAIHNG010000153">
    <property type="protein sequence ID" value="KAI5950680.1"/>
    <property type="molecule type" value="Genomic_DNA"/>
</dbReference>
<dbReference type="Proteomes" id="UP001204833">
    <property type="component" value="Unassembled WGS sequence"/>
</dbReference>
<evidence type="ECO:0000256" key="1">
    <source>
        <dbReference type="ARBA" id="ARBA00022801"/>
    </source>
</evidence>
<feature type="region of interest" description="Disordered" evidence="5">
    <location>
        <begin position="39"/>
        <end position="64"/>
    </location>
</feature>
<protein>
    <submittedName>
        <fullName evidence="6">PDE1</fullName>
    </submittedName>
</protein>
<comment type="caution">
    <text evidence="6">The sequence shown here is derived from an EMBL/GenBank/DDBJ whole genome shotgun (WGS) entry which is preliminary data.</text>
</comment>
<keyword evidence="1 4" id="KW-0378">Hydrolase</keyword>
<dbReference type="GeneID" id="76152272"/>
<dbReference type="PROSITE" id="PS00607">
    <property type="entry name" value="PDEASE_II"/>
    <property type="match status" value="1"/>
</dbReference>
<dbReference type="AlphaFoldDB" id="A0AAD5BBH3"/>
<dbReference type="PIRSF" id="PIRSF000962">
    <property type="entry name" value="Cyc_nuc_PDEase"/>
    <property type="match status" value="1"/>
</dbReference>
<evidence type="ECO:0000313" key="6">
    <source>
        <dbReference type="EMBL" id="KAI5950680.1"/>
    </source>
</evidence>
<keyword evidence="2 4" id="KW-0114">cAMP</keyword>
<dbReference type="PANTHER" id="PTHR28283:SF1">
    <property type="entry name" value="3',5'-CYCLIC-NUCLEOTIDE PHOSPHODIESTERASE 1"/>
    <property type="match status" value="1"/>
</dbReference>
<dbReference type="Gene3D" id="3.60.15.10">
    <property type="entry name" value="Ribonuclease Z/Hydroxyacylglutathione hydrolase-like"/>
    <property type="match status" value="1"/>
</dbReference>
<name>A0AAD5BBH3_9ASCO</name>
<evidence type="ECO:0000256" key="3">
    <source>
        <dbReference type="ARBA" id="ARBA00025762"/>
    </source>
</evidence>
<dbReference type="InterPro" id="IPR000396">
    <property type="entry name" value="Pdiesterase2"/>
</dbReference>
<dbReference type="InterPro" id="IPR036866">
    <property type="entry name" value="RibonucZ/Hydroxyglut_hydro"/>
</dbReference>
<comment type="similarity">
    <text evidence="3 4">Belongs to the cyclic nucleotide phosphodiesterase class-II family.</text>
</comment>
<dbReference type="SUPFAM" id="SSF56281">
    <property type="entry name" value="Metallo-hydrolase/oxidoreductase"/>
    <property type="match status" value="1"/>
</dbReference>
<dbReference type="GO" id="GO:0004115">
    <property type="term" value="F:3',5'-cyclic-AMP phosphodiesterase activity"/>
    <property type="evidence" value="ECO:0007669"/>
    <property type="project" value="UniProtKB-UniRule"/>
</dbReference>
<evidence type="ECO:0000313" key="7">
    <source>
        <dbReference type="Proteomes" id="UP001204833"/>
    </source>
</evidence>
<feature type="compositionally biased region" description="Low complexity" evidence="5">
    <location>
        <begin position="47"/>
        <end position="63"/>
    </location>
</feature>
<proteinExistence type="inferred from homology"/>
<organism evidence="6 7">
    <name type="scientific">Candida theae</name>
    <dbReference type="NCBI Taxonomy" id="1198502"/>
    <lineage>
        <taxon>Eukaryota</taxon>
        <taxon>Fungi</taxon>
        <taxon>Dikarya</taxon>
        <taxon>Ascomycota</taxon>
        <taxon>Saccharomycotina</taxon>
        <taxon>Pichiomycetes</taxon>
        <taxon>Debaryomycetaceae</taxon>
        <taxon>Candida/Lodderomyces clade</taxon>
        <taxon>Candida</taxon>
    </lineage>
</organism>
<gene>
    <name evidence="6" type="ORF">KGF57_004228</name>
</gene>
<dbReference type="PRINTS" id="PR00388">
    <property type="entry name" value="PDIESTERASE2"/>
</dbReference>
<evidence type="ECO:0000256" key="2">
    <source>
        <dbReference type="ARBA" id="ARBA00023149"/>
    </source>
</evidence>
<keyword evidence="7" id="KW-1185">Reference proteome</keyword>
<dbReference type="GO" id="GO:0047555">
    <property type="term" value="F:3',5'-cyclic-GMP phosphodiesterase activity"/>
    <property type="evidence" value="ECO:0007669"/>
    <property type="project" value="TreeGrafter"/>
</dbReference>
<dbReference type="InterPro" id="IPR024225">
    <property type="entry name" value="cAMP-PdiesteraseII_CS"/>
</dbReference>
<accession>A0AAD5BBH3</accession>
<dbReference type="RefSeq" id="XP_051607265.1">
    <property type="nucleotide sequence ID" value="XM_051753716.1"/>
</dbReference>
<dbReference type="PANTHER" id="PTHR28283">
    <property type="entry name" value="3',5'-CYCLIC-NUCLEOTIDE PHOSPHODIESTERASE 1"/>
    <property type="match status" value="1"/>
</dbReference>
<evidence type="ECO:0000256" key="5">
    <source>
        <dbReference type="SAM" id="MobiDB-lite"/>
    </source>
</evidence>
<sequence length="429" mass="47981">MSFEITFLGASGGPLEGNTCSLLLKSTDVTYSELLELETGAESEGGNSNSNSNSSSSSNSNSNTYKTNTEELLCIDAGSGMGKLTEIIYQESKYHQSACNLLNYYFDSEPIDYYYHQDVKRIEPFVNFNEYNTITYSKLLFNKLNNFLITHPHLDHVSSLVINSAGFTVNNPPKQVYGSKYTINSLQQHYFNGIVWPNMPSFDILELAPLEFDITHKIGNYDVQMFPVSHGELNMIESKKGGRHSSITTIPAGVNETHYTMASTHRKSSDPDVHHYQSTSFLISKNDAYLLVFGDFESDMVSKLQRNLKIWQSVAPLVLGHKLKGVVLECSNAKETDPNKLYGHLTPKHVIYELNQLNQECKKLGGSDVEVPLKGLNVIINHVKEPILSNIREITDPRKHILTDLNKYNQEQGLGCHISIALSGTTIVL</sequence>
<dbReference type="GO" id="GO:1902660">
    <property type="term" value="P:negative regulation of glucose mediated signaling pathway"/>
    <property type="evidence" value="ECO:0007669"/>
    <property type="project" value="TreeGrafter"/>
</dbReference>
<reference evidence="6 7" key="1">
    <citation type="journal article" date="2022" name="DNA Res.">
        <title>Genome analysis of five recently described species of the CUG-Ser clade uncovers Candida theae as a new hybrid lineage with pathogenic potential in the Candida parapsilosis species complex.</title>
        <authorList>
            <person name="Mixao V."/>
            <person name="Del Olmo V."/>
            <person name="Hegedusova E."/>
            <person name="Saus E."/>
            <person name="Pryszcz L."/>
            <person name="Cillingova A."/>
            <person name="Nosek J."/>
            <person name="Gabaldon T."/>
        </authorList>
    </citation>
    <scope>NUCLEOTIDE SEQUENCE [LARGE SCALE GENOMIC DNA]</scope>
    <source>
        <strain evidence="6 7">CBS 12239</strain>
    </source>
</reference>
<dbReference type="CDD" id="cd07735">
    <property type="entry name" value="class_II_PDE_MBL-fold"/>
    <property type="match status" value="1"/>
</dbReference>
<dbReference type="GO" id="GO:0006198">
    <property type="term" value="P:cAMP catabolic process"/>
    <property type="evidence" value="ECO:0007669"/>
    <property type="project" value="UniProtKB-UniRule"/>
</dbReference>
<dbReference type="Pfam" id="PF02112">
    <property type="entry name" value="PDEase_II"/>
    <property type="match status" value="1"/>
</dbReference>